<comment type="pathway">
    <text evidence="1 16">Purine metabolism; 7-cyano-7-deazaguanine biosynthesis.</text>
</comment>
<dbReference type="EMBL" id="UATL01000001">
    <property type="protein sequence ID" value="SPY27652.1"/>
    <property type="molecule type" value="Genomic_DNA"/>
</dbReference>
<dbReference type="NCBIfam" id="TIGR00364">
    <property type="entry name" value="7-cyano-7-deazaguanine synthase QueC"/>
    <property type="match status" value="1"/>
</dbReference>
<evidence type="ECO:0000256" key="5">
    <source>
        <dbReference type="ARBA" id="ARBA00022785"/>
    </source>
</evidence>
<evidence type="ECO:0000256" key="12">
    <source>
        <dbReference type="ARBA" id="ARBA00069440"/>
    </source>
</evidence>
<reference evidence="17 18" key="1">
    <citation type="submission" date="2018-06" db="EMBL/GenBank/DDBJ databases">
        <authorList>
            <consortium name="Pathogen Informatics"/>
            <person name="Doyle S."/>
        </authorList>
    </citation>
    <scope>NUCLEOTIDE SEQUENCE [LARGE SCALE GENOMIC DNA]</scope>
    <source>
        <strain evidence="17 18">NCTC11647</strain>
    </source>
</reference>
<comment type="catalytic activity">
    <reaction evidence="11 16">
        <text>7-carboxy-7-carbaguanine + NH4(+) + 2 ATP = 7-cyano-7-carbaguanine + 2 AMP + 2 diphosphate + 2 H(+)</text>
        <dbReference type="Rhea" id="RHEA:27982"/>
        <dbReference type="ChEBI" id="CHEBI:15378"/>
        <dbReference type="ChEBI" id="CHEBI:28938"/>
        <dbReference type="ChEBI" id="CHEBI:30616"/>
        <dbReference type="ChEBI" id="CHEBI:33019"/>
        <dbReference type="ChEBI" id="CHEBI:45075"/>
        <dbReference type="ChEBI" id="CHEBI:61036"/>
        <dbReference type="ChEBI" id="CHEBI:456215"/>
        <dbReference type="EC" id="6.3.4.20"/>
    </reaction>
</comment>
<dbReference type="AlphaFoldDB" id="A0A2T3QQ76"/>
<comment type="similarity">
    <text evidence="9 16">Belongs to the QueC family.</text>
</comment>
<gene>
    <name evidence="16 17" type="primary">queC</name>
    <name evidence="17" type="ORF">NCTC11647_00709</name>
</gene>
<dbReference type="SUPFAM" id="SSF52402">
    <property type="entry name" value="Adenine nucleotide alpha hydrolases-like"/>
    <property type="match status" value="1"/>
</dbReference>
<protein>
    <recommendedName>
        <fullName evidence="12 16">7-cyano-7-deazaguanine synthase</fullName>
        <ecNumber evidence="10 16">6.3.4.20</ecNumber>
    </recommendedName>
    <alternativeName>
        <fullName evidence="15 16">7-cyano-7-carbaguanine synthase</fullName>
    </alternativeName>
    <alternativeName>
        <fullName evidence="14 16">PreQ(0) synthase</fullName>
    </alternativeName>
    <alternativeName>
        <fullName evidence="13 16">Queuosine biosynthesis protein QueC</fullName>
    </alternativeName>
</protein>
<evidence type="ECO:0000256" key="15">
    <source>
        <dbReference type="ARBA" id="ARBA00080941"/>
    </source>
</evidence>
<dbReference type="RefSeq" id="WP_005300325.1">
    <property type="nucleotide sequence ID" value="NZ_CP046752.1"/>
</dbReference>
<dbReference type="InterPro" id="IPR018317">
    <property type="entry name" value="QueC"/>
</dbReference>
<evidence type="ECO:0000256" key="3">
    <source>
        <dbReference type="ARBA" id="ARBA00022723"/>
    </source>
</evidence>
<name>A0A2T3QQ76_PHODM</name>
<dbReference type="OrthoDB" id="9789567at2"/>
<dbReference type="UniPathway" id="UPA00391"/>
<dbReference type="EC" id="6.3.4.20" evidence="10 16"/>
<evidence type="ECO:0000256" key="14">
    <source>
        <dbReference type="ARBA" id="ARBA00080406"/>
    </source>
</evidence>
<dbReference type="GO" id="GO:0008270">
    <property type="term" value="F:zinc ion binding"/>
    <property type="evidence" value="ECO:0007669"/>
    <property type="project" value="UniProtKB-UniRule"/>
</dbReference>
<evidence type="ECO:0000256" key="6">
    <source>
        <dbReference type="ARBA" id="ARBA00022833"/>
    </source>
</evidence>
<dbReference type="Proteomes" id="UP000251647">
    <property type="component" value="Unassembled WGS sequence"/>
</dbReference>
<dbReference type="GO" id="GO:0008616">
    <property type="term" value="P:tRNA queuosine(34) biosynthetic process"/>
    <property type="evidence" value="ECO:0007669"/>
    <property type="project" value="UniProtKB-UniRule"/>
</dbReference>
<keyword evidence="6 16" id="KW-0862">Zinc</keyword>
<dbReference type="HAMAP" id="MF_01633">
    <property type="entry name" value="QueC"/>
    <property type="match status" value="1"/>
</dbReference>
<keyword evidence="4 16" id="KW-0547">Nucleotide-binding</keyword>
<keyword evidence="5 16" id="KW-0671">Queuosine biosynthesis</keyword>
<dbReference type="Pfam" id="PF06508">
    <property type="entry name" value="QueC"/>
    <property type="match status" value="1"/>
</dbReference>
<dbReference type="GO" id="GO:0005524">
    <property type="term" value="F:ATP binding"/>
    <property type="evidence" value="ECO:0007669"/>
    <property type="project" value="UniProtKB-UniRule"/>
</dbReference>
<feature type="binding site" evidence="16">
    <location>
        <position position="202"/>
    </location>
    <ligand>
        <name>Zn(2+)</name>
        <dbReference type="ChEBI" id="CHEBI:29105"/>
    </ligand>
</feature>
<comment type="function">
    <text evidence="8 16">Catalyzes the ATP-dependent conversion of 7-carboxy-7-deazaguanine (CDG) to 7-cyano-7-deazaguanine (preQ(0)).</text>
</comment>
<evidence type="ECO:0000256" key="1">
    <source>
        <dbReference type="ARBA" id="ARBA00005061"/>
    </source>
</evidence>
<dbReference type="PANTHER" id="PTHR42914">
    <property type="entry name" value="7-CYANO-7-DEAZAGUANINE SYNTHASE"/>
    <property type="match status" value="1"/>
</dbReference>
<dbReference type="GO" id="GO:0016879">
    <property type="term" value="F:ligase activity, forming carbon-nitrogen bonds"/>
    <property type="evidence" value="ECO:0007669"/>
    <property type="project" value="UniProtKB-UniRule"/>
</dbReference>
<evidence type="ECO:0000256" key="10">
    <source>
        <dbReference type="ARBA" id="ARBA00039149"/>
    </source>
</evidence>
<feature type="binding site" evidence="16">
    <location>
        <position position="196"/>
    </location>
    <ligand>
        <name>Zn(2+)</name>
        <dbReference type="ChEBI" id="CHEBI:29105"/>
    </ligand>
</feature>
<evidence type="ECO:0000313" key="18">
    <source>
        <dbReference type="Proteomes" id="UP000251647"/>
    </source>
</evidence>
<evidence type="ECO:0000256" key="16">
    <source>
        <dbReference type="HAMAP-Rule" id="MF_01633"/>
    </source>
</evidence>
<dbReference type="NCBIfam" id="NF008317">
    <property type="entry name" value="PRK11106.1"/>
    <property type="match status" value="1"/>
</dbReference>
<evidence type="ECO:0000256" key="9">
    <source>
        <dbReference type="ARBA" id="ARBA00037993"/>
    </source>
</evidence>
<dbReference type="PANTHER" id="PTHR42914:SF1">
    <property type="entry name" value="7-CYANO-7-DEAZAGUANINE SYNTHASE"/>
    <property type="match status" value="1"/>
</dbReference>
<keyword evidence="2 16" id="KW-0436">Ligase</keyword>
<dbReference type="PIRSF" id="PIRSF006293">
    <property type="entry name" value="ExsB"/>
    <property type="match status" value="1"/>
</dbReference>
<evidence type="ECO:0000256" key="7">
    <source>
        <dbReference type="ARBA" id="ARBA00022840"/>
    </source>
</evidence>
<evidence type="ECO:0000313" key="17">
    <source>
        <dbReference type="EMBL" id="SPY27652.1"/>
    </source>
</evidence>
<proteinExistence type="inferred from homology"/>
<evidence type="ECO:0000256" key="2">
    <source>
        <dbReference type="ARBA" id="ARBA00022598"/>
    </source>
</evidence>
<sequence length="234" mass="25886">MRKAVVVFSGGQDSTTCLIQALAHYDEVHCITFDYGQRHKLEIEVAQAITQELGVAAHKVMDVGLLNELAISSLTRDNIAVSHELQENGLPNSFVPGRNILFLTLAGIYAYQIGAEAVITGVCETDFSGYPDCRDEFVKSLNQSLVLGMDRPLRIETPLMWLNKAETWALADQYGKLDYVREKTLTCYNGIIGDGCGDCPSCDLRRAGLEDYLQHQESVMASLQDKQAHGQAER</sequence>
<accession>A0A2T3QQ76</accession>
<evidence type="ECO:0000256" key="11">
    <source>
        <dbReference type="ARBA" id="ARBA00047890"/>
    </source>
</evidence>
<evidence type="ECO:0000256" key="13">
    <source>
        <dbReference type="ARBA" id="ARBA00076159"/>
    </source>
</evidence>
<dbReference type="FunFam" id="3.40.50.620:FF:000017">
    <property type="entry name" value="7-cyano-7-deazaguanine synthase"/>
    <property type="match status" value="1"/>
</dbReference>
<organism evidence="17 18">
    <name type="scientific">Photobacterium damselae</name>
    <dbReference type="NCBI Taxonomy" id="38293"/>
    <lineage>
        <taxon>Bacteria</taxon>
        <taxon>Pseudomonadati</taxon>
        <taxon>Pseudomonadota</taxon>
        <taxon>Gammaproteobacteria</taxon>
        <taxon>Vibrionales</taxon>
        <taxon>Vibrionaceae</taxon>
        <taxon>Photobacterium</taxon>
    </lineage>
</organism>
<evidence type="ECO:0000256" key="8">
    <source>
        <dbReference type="ARBA" id="ARBA00037768"/>
    </source>
</evidence>
<feature type="binding site" evidence="16">
    <location>
        <position position="187"/>
    </location>
    <ligand>
        <name>Zn(2+)</name>
        <dbReference type="ChEBI" id="CHEBI:29105"/>
    </ligand>
</feature>
<feature type="binding site" evidence="16">
    <location>
        <position position="199"/>
    </location>
    <ligand>
        <name>Zn(2+)</name>
        <dbReference type="ChEBI" id="CHEBI:29105"/>
    </ligand>
</feature>
<keyword evidence="3 16" id="KW-0479">Metal-binding</keyword>
<dbReference type="Gene3D" id="3.40.50.620">
    <property type="entry name" value="HUPs"/>
    <property type="match status" value="1"/>
</dbReference>
<evidence type="ECO:0000256" key="4">
    <source>
        <dbReference type="ARBA" id="ARBA00022741"/>
    </source>
</evidence>
<dbReference type="CDD" id="cd01995">
    <property type="entry name" value="QueC-like"/>
    <property type="match status" value="1"/>
</dbReference>
<comment type="cofactor">
    <cofactor evidence="16">
        <name>Zn(2+)</name>
        <dbReference type="ChEBI" id="CHEBI:29105"/>
    </cofactor>
    <text evidence="16">Binds 1 zinc ion per subunit.</text>
</comment>
<feature type="binding site" evidence="16">
    <location>
        <begin position="8"/>
        <end position="18"/>
    </location>
    <ligand>
        <name>ATP</name>
        <dbReference type="ChEBI" id="CHEBI:30616"/>
    </ligand>
</feature>
<dbReference type="InterPro" id="IPR014729">
    <property type="entry name" value="Rossmann-like_a/b/a_fold"/>
</dbReference>
<keyword evidence="7 16" id="KW-0067">ATP-binding</keyword>